<protein>
    <recommendedName>
        <fullName evidence="2">HTH cro/C1-type domain-containing protein</fullName>
    </recommendedName>
</protein>
<dbReference type="EMBL" id="BNJJ01000022">
    <property type="protein sequence ID" value="GHO88250.1"/>
    <property type="molecule type" value="Genomic_DNA"/>
</dbReference>
<name>A0ABQ3VQI2_9CHLR</name>
<feature type="domain" description="HTH cro/C1-type" evidence="2">
    <location>
        <begin position="18"/>
        <end position="72"/>
    </location>
</feature>
<dbReference type="CDD" id="cd00093">
    <property type="entry name" value="HTH_XRE"/>
    <property type="match status" value="1"/>
</dbReference>
<sequence length="396" mass="45419">MTSRVLDTIDPITLGKDLQKARKRKGLTQEEAAKIIDAARTTITAIESGFRRIKPEELQKLARAYDCEMSDLVRPHPEIEPFEVQFRGPAGKTKEDEIIAPLIEKLEWHCQNYLELEQLLEAPLDRKYPDEYSWPGVKVEQAAEATAIAERQRLGLGDSPLPTLRDILEQDVGLRIFYMELPQGYSAMYFYTNQLGGCIAVNKSHPEDRRRWSLAHDYGHFLAHRYKPTISIDDFYQRLPESERFADAFAGYFLMPTSSLMKRFSELRRPGKSISLTDLGNLAYAYGVSIQALVRRLEDMKLLPTGMWEGLQQRGLKVRELQNRLGIATIPGRDSLFPLRYTDLAFEALSGSLIAEGRFARLLNVDRLQATKIAQELEEHMNLLRANEQMRNEPQF</sequence>
<organism evidence="3 4">
    <name type="scientific">Dictyobacter formicarum</name>
    <dbReference type="NCBI Taxonomy" id="2778368"/>
    <lineage>
        <taxon>Bacteria</taxon>
        <taxon>Bacillati</taxon>
        <taxon>Chloroflexota</taxon>
        <taxon>Ktedonobacteria</taxon>
        <taxon>Ktedonobacterales</taxon>
        <taxon>Dictyobacteraceae</taxon>
        <taxon>Dictyobacter</taxon>
    </lineage>
</organism>
<dbReference type="Gene3D" id="1.10.10.2910">
    <property type="match status" value="1"/>
</dbReference>
<keyword evidence="4" id="KW-1185">Reference proteome</keyword>
<dbReference type="Gene3D" id="1.10.260.40">
    <property type="entry name" value="lambda repressor-like DNA-binding domains"/>
    <property type="match status" value="1"/>
</dbReference>
<dbReference type="RefSeq" id="WP_201365860.1">
    <property type="nucleotide sequence ID" value="NZ_BNJJ01000022.1"/>
</dbReference>
<dbReference type="InterPro" id="IPR010359">
    <property type="entry name" value="IrrE_HExxH"/>
</dbReference>
<dbReference type="Proteomes" id="UP000635565">
    <property type="component" value="Unassembled WGS sequence"/>
</dbReference>
<dbReference type="Pfam" id="PF06114">
    <property type="entry name" value="Peptidase_M78"/>
    <property type="match status" value="1"/>
</dbReference>
<dbReference type="SUPFAM" id="SSF47413">
    <property type="entry name" value="lambda repressor-like DNA-binding domains"/>
    <property type="match status" value="1"/>
</dbReference>
<dbReference type="PANTHER" id="PTHR43236:SF1">
    <property type="entry name" value="BLL7220 PROTEIN"/>
    <property type="match status" value="1"/>
</dbReference>
<dbReference type="InterPro" id="IPR001387">
    <property type="entry name" value="Cro/C1-type_HTH"/>
</dbReference>
<proteinExistence type="inferred from homology"/>
<gene>
    <name evidence="3" type="ORF">KSZ_62560</name>
</gene>
<dbReference type="InterPro" id="IPR052345">
    <property type="entry name" value="Rad_response_metalloprotease"/>
</dbReference>
<accession>A0ABQ3VQI2</accession>
<evidence type="ECO:0000259" key="2">
    <source>
        <dbReference type="PROSITE" id="PS50943"/>
    </source>
</evidence>
<reference evidence="3 4" key="1">
    <citation type="journal article" date="2021" name="Int. J. Syst. Evol. Microbiol.">
        <title>Reticulibacter mediterranei gen. nov., sp. nov., within the new family Reticulibacteraceae fam. nov., and Ktedonospora formicarum gen. nov., sp. nov., Ktedonobacter robiniae sp. nov., Dictyobacter formicarum sp. nov. and Dictyobacter arantiisoli sp. nov., belonging to the class Ktedonobacteria.</title>
        <authorList>
            <person name="Yabe S."/>
            <person name="Zheng Y."/>
            <person name="Wang C.M."/>
            <person name="Sakai Y."/>
            <person name="Abe K."/>
            <person name="Yokota A."/>
            <person name="Donadio S."/>
            <person name="Cavaletti L."/>
            <person name="Monciardini P."/>
        </authorList>
    </citation>
    <scope>NUCLEOTIDE SEQUENCE [LARGE SCALE GENOMIC DNA]</scope>
    <source>
        <strain evidence="3 4">SOSP1-9</strain>
    </source>
</reference>
<dbReference type="InterPro" id="IPR010982">
    <property type="entry name" value="Lambda_DNA-bd_dom_sf"/>
</dbReference>
<dbReference type="PANTHER" id="PTHR43236">
    <property type="entry name" value="ANTITOXIN HIGA1"/>
    <property type="match status" value="1"/>
</dbReference>
<comment type="similarity">
    <text evidence="1">Belongs to the short-chain fatty acyl-CoA assimilation regulator (ScfR) family.</text>
</comment>
<evidence type="ECO:0000256" key="1">
    <source>
        <dbReference type="ARBA" id="ARBA00007227"/>
    </source>
</evidence>
<dbReference type="Pfam" id="PF01381">
    <property type="entry name" value="HTH_3"/>
    <property type="match status" value="1"/>
</dbReference>
<evidence type="ECO:0000313" key="4">
    <source>
        <dbReference type="Proteomes" id="UP000635565"/>
    </source>
</evidence>
<evidence type="ECO:0000313" key="3">
    <source>
        <dbReference type="EMBL" id="GHO88250.1"/>
    </source>
</evidence>
<dbReference type="SMART" id="SM00530">
    <property type="entry name" value="HTH_XRE"/>
    <property type="match status" value="1"/>
</dbReference>
<comment type="caution">
    <text evidence="3">The sequence shown here is derived from an EMBL/GenBank/DDBJ whole genome shotgun (WGS) entry which is preliminary data.</text>
</comment>
<dbReference type="PROSITE" id="PS50943">
    <property type="entry name" value="HTH_CROC1"/>
    <property type="match status" value="1"/>
</dbReference>